<dbReference type="GO" id="GO:0005762">
    <property type="term" value="C:mitochondrial large ribosomal subunit"/>
    <property type="evidence" value="ECO:0007669"/>
    <property type="project" value="TreeGrafter"/>
</dbReference>
<dbReference type="GO" id="GO:0003735">
    <property type="term" value="F:structural constituent of ribosome"/>
    <property type="evidence" value="ECO:0007669"/>
    <property type="project" value="InterPro"/>
</dbReference>
<gene>
    <name evidence="4" type="primary">rpl16</name>
</gene>
<keyword evidence="3" id="KW-0687">Ribonucleoprotein</keyword>
<protein>
    <submittedName>
        <fullName evidence="4">Ribosomal protein L16</fullName>
    </submittedName>
</protein>
<name>A0A7G9IVQ9_9FLOR</name>
<sequence>MQIRKKTHNKEVIRGKRKFQFLNSGILGIKAISSGRLLKEKWEVTKRDLYKKIKFFCGGGRCKIWSTLEFNSTLTKLNVESRMGRGKGPIYSNSKFIREGKILIEFSQIPKHKQKEVLSFLQKKLGLRIKLVNL</sequence>
<evidence type="ECO:0000256" key="1">
    <source>
        <dbReference type="ARBA" id="ARBA00008931"/>
    </source>
</evidence>
<dbReference type="PANTHER" id="PTHR12220">
    <property type="entry name" value="50S/60S RIBOSOMAL PROTEIN L16"/>
    <property type="match status" value="1"/>
</dbReference>
<dbReference type="InterPro" id="IPR047873">
    <property type="entry name" value="Ribosomal_uL16"/>
</dbReference>
<dbReference type="PANTHER" id="PTHR12220:SF13">
    <property type="entry name" value="LARGE RIBOSOMAL SUBUNIT PROTEIN UL16M"/>
    <property type="match status" value="1"/>
</dbReference>
<dbReference type="Gene3D" id="3.90.1170.10">
    <property type="entry name" value="Ribosomal protein L10e/L16"/>
    <property type="match status" value="1"/>
</dbReference>
<dbReference type="GO" id="GO:0032543">
    <property type="term" value="P:mitochondrial translation"/>
    <property type="evidence" value="ECO:0007669"/>
    <property type="project" value="TreeGrafter"/>
</dbReference>
<dbReference type="GO" id="GO:0019843">
    <property type="term" value="F:rRNA binding"/>
    <property type="evidence" value="ECO:0007669"/>
    <property type="project" value="InterPro"/>
</dbReference>
<geneLocation type="mitochondrion" evidence="4"/>
<evidence type="ECO:0000256" key="2">
    <source>
        <dbReference type="ARBA" id="ARBA00022980"/>
    </source>
</evidence>
<keyword evidence="4" id="KW-0496">Mitochondrion</keyword>
<comment type="similarity">
    <text evidence="1">Belongs to the universal ribosomal protein uL16 family.</text>
</comment>
<dbReference type="InterPro" id="IPR036920">
    <property type="entry name" value="Ribosomal_uL16_sf"/>
</dbReference>
<dbReference type="EMBL" id="MT742596">
    <property type="protein sequence ID" value="QNM39453.1"/>
    <property type="molecule type" value="Genomic_DNA"/>
</dbReference>
<dbReference type="AlphaFoldDB" id="A0A7G9IVQ9"/>
<keyword evidence="2 4" id="KW-0689">Ribosomal protein</keyword>
<dbReference type="Pfam" id="PF00252">
    <property type="entry name" value="Ribosomal_L16"/>
    <property type="match status" value="1"/>
</dbReference>
<organism evidence="4">
    <name type="scientific">Gelidiella fanii</name>
    <dbReference type="NCBI Taxonomy" id="485435"/>
    <lineage>
        <taxon>Eukaryota</taxon>
        <taxon>Rhodophyta</taxon>
        <taxon>Florideophyceae</taxon>
        <taxon>Rhodymeniophycidae</taxon>
        <taxon>Gelidiales</taxon>
        <taxon>Gelidiellaceae</taxon>
        <taxon>Gelidiella</taxon>
    </lineage>
</organism>
<dbReference type="SUPFAM" id="SSF54686">
    <property type="entry name" value="Ribosomal protein L16p/L10e"/>
    <property type="match status" value="1"/>
</dbReference>
<evidence type="ECO:0000313" key="4">
    <source>
        <dbReference type="EMBL" id="QNM39453.1"/>
    </source>
</evidence>
<dbReference type="RefSeq" id="YP_009988315.1">
    <property type="nucleotide sequence ID" value="NC_052713.1"/>
</dbReference>
<evidence type="ECO:0000256" key="3">
    <source>
        <dbReference type="ARBA" id="ARBA00023274"/>
    </source>
</evidence>
<dbReference type="GeneID" id="62620088"/>
<reference evidence="4" key="1">
    <citation type="submission" date="2020-07" db="EMBL/GenBank/DDBJ databases">
        <title>Complete mitochondrial genomes reveal population-level patterns in the widespread red alga Gelidiella fanii (Gelidiales, Rhodophyta).</title>
        <authorList>
            <person name="Boo G.H."/>
            <person name="Zubia M."/>
            <person name="Hughey J.R."/>
            <person name="Sherwood A.R."/>
            <person name="Fujii M.T."/>
            <person name="Boo S.M."/>
            <person name="Miller K.A."/>
        </authorList>
    </citation>
    <scope>NUCLEOTIDE SEQUENCE</scope>
</reference>
<dbReference type="InterPro" id="IPR000114">
    <property type="entry name" value="Ribosomal_uL16_bact-type"/>
</dbReference>
<accession>A0A7G9IVQ9</accession>
<proteinExistence type="inferred from homology"/>